<evidence type="ECO:0000313" key="2">
    <source>
        <dbReference type="EMBL" id="GMI31482.1"/>
    </source>
</evidence>
<dbReference type="OrthoDB" id="189701at2759"/>
<feature type="transmembrane region" description="Helical" evidence="1">
    <location>
        <begin position="19"/>
        <end position="38"/>
    </location>
</feature>
<gene>
    <name evidence="2" type="ORF">TrRE_jg5210</name>
</gene>
<keyword evidence="1" id="KW-0812">Transmembrane</keyword>
<reference evidence="2" key="1">
    <citation type="submission" date="2022-07" db="EMBL/GenBank/DDBJ databases">
        <title>Genome analysis of Parmales, a sister group of diatoms, reveals the evolutionary specialization of diatoms from phago-mixotrophs to photoautotrophs.</title>
        <authorList>
            <person name="Ban H."/>
            <person name="Sato S."/>
            <person name="Yoshikawa S."/>
            <person name="Kazumasa Y."/>
            <person name="Nakamura Y."/>
            <person name="Ichinomiya M."/>
            <person name="Saitoh K."/>
            <person name="Sato N."/>
            <person name="Blanc-Mathieu R."/>
            <person name="Endo H."/>
            <person name="Kuwata A."/>
            <person name="Ogata H."/>
        </authorList>
    </citation>
    <scope>NUCLEOTIDE SEQUENCE</scope>
</reference>
<dbReference type="InterPro" id="IPR027417">
    <property type="entry name" value="P-loop_NTPase"/>
</dbReference>
<dbReference type="AlphaFoldDB" id="A0A9W7G103"/>
<dbReference type="Gene3D" id="3.40.50.300">
    <property type="entry name" value="P-loop containing nucleotide triphosphate hydrolases"/>
    <property type="match status" value="1"/>
</dbReference>
<dbReference type="SUPFAM" id="SSF52540">
    <property type="entry name" value="P-loop containing nucleoside triphosphate hydrolases"/>
    <property type="match status" value="1"/>
</dbReference>
<name>A0A9W7G103_9STRA</name>
<accession>A0A9W7G103</accession>
<protein>
    <submittedName>
        <fullName evidence="2">Uncharacterized protein</fullName>
    </submittedName>
</protein>
<keyword evidence="1" id="KW-1133">Transmembrane helix</keyword>
<sequence>MGSDNAAGRRRGALSRSSAFTISIGFVIVFCFVLLQTATNLARNPQESPGEGGVDHETQLQMDAQEIESLSNLKSKLQANIEAMDDPDPEKCRLECEDAGCSRAERICGNYIECSHIVYDGEQGEDLKGKFVTLMHEVKEGGGLSGSEAAHAKWGPKFTKDEKPRTYVIISYGGSGSKMLSGWISDLPKSSVVNVKHMHDPNPPDVFREFNRPLREATHQGDYRNRHIPGGMFPRDTALIPEASYDDYRYIYIFKDPVEGLVSRYGHGHCLHVGGDCGNEGSFPKLAEYAKGGVDFFKITDFFDHWTTEGYGGRTYPVIAVNYHKIWDNVPAVVEALGLPEQHAASFPKRTETVRNNKTGAKEGHMNHSEEARDGLRGIYKGVLDKIRDMPAIKIV</sequence>
<evidence type="ECO:0000256" key="1">
    <source>
        <dbReference type="SAM" id="Phobius"/>
    </source>
</evidence>
<dbReference type="Proteomes" id="UP001165082">
    <property type="component" value="Unassembled WGS sequence"/>
</dbReference>
<proteinExistence type="predicted"/>
<dbReference type="EMBL" id="BRXZ01007672">
    <property type="protein sequence ID" value="GMI31482.1"/>
    <property type="molecule type" value="Genomic_DNA"/>
</dbReference>
<organism evidence="2 3">
    <name type="scientific">Triparma retinervis</name>
    <dbReference type="NCBI Taxonomy" id="2557542"/>
    <lineage>
        <taxon>Eukaryota</taxon>
        <taxon>Sar</taxon>
        <taxon>Stramenopiles</taxon>
        <taxon>Ochrophyta</taxon>
        <taxon>Bolidophyceae</taxon>
        <taxon>Parmales</taxon>
        <taxon>Triparmaceae</taxon>
        <taxon>Triparma</taxon>
    </lineage>
</organism>
<keyword evidence="1" id="KW-0472">Membrane</keyword>
<keyword evidence="3" id="KW-1185">Reference proteome</keyword>
<evidence type="ECO:0000313" key="3">
    <source>
        <dbReference type="Proteomes" id="UP001165082"/>
    </source>
</evidence>
<comment type="caution">
    <text evidence="2">The sequence shown here is derived from an EMBL/GenBank/DDBJ whole genome shotgun (WGS) entry which is preliminary data.</text>
</comment>